<dbReference type="AlphaFoldDB" id="A0A1F5ZGA4"/>
<dbReference type="EMBL" id="MFIZ01000025">
    <property type="protein sequence ID" value="OGG11526.1"/>
    <property type="molecule type" value="Genomic_DNA"/>
</dbReference>
<dbReference type="InterPro" id="IPR036515">
    <property type="entry name" value="Transposase_17_sf"/>
</dbReference>
<evidence type="ECO:0000313" key="2">
    <source>
        <dbReference type="EMBL" id="OGG11526.1"/>
    </source>
</evidence>
<organism evidence="2 3">
    <name type="scientific">Candidatus Gottesmanbacteria bacterium RBG_13_45_10</name>
    <dbReference type="NCBI Taxonomy" id="1798370"/>
    <lineage>
        <taxon>Bacteria</taxon>
        <taxon>Candidatus Gottesmaniibacteriota</taxon>
    </lineage>
</organism>
<evidence type="ECO:0000313" key="3">
    <source>
        <dbReference type="Proteomes" id="UP000177268"/>
    </source>
</evidence>
<reference evidence="2 3" key="1">
    <citation type="journal article" date="2016" name="Nat. Commun.">
        <title>Thousands of microbial genomes shed light on interconnected biogeochemical processes in an aquifer system.</title>
        <authorList>
            <person name="Anantharaman K."/>
            <person name="Brown C.T."/>
            <person name="Hug L.A."/>
            <person name="Sharon I."/>
            <person name="Castelle C.J."/>
            <person name="Probst A.J."/>
            <person name="Thomas B.C."/>
            <person name="Singh A."/>
            <person name="Wilkins M.J."/>
            <person name="Karaoz U."/>
            <person name="Brodie E.L."/>
            <person name="Williams K.H."/>
            <person name="Hubbard S.S."/>
            <person name="Banfield J.F."/>
        </authorList>
    </citation>
    <scope>NUCLEOTIDE SEQUENCE [LARGE SCALE GENOMIC DNA]</scope>
</reference>
<dbReference type="GO" id="GO:0006313">
    <property type="term" value="P:DNA transposition"/>
    <property type="evidence" value="ECO:0007669"/>
    <property type="project" value="InterPro"/>
</dbReference>
<dbReference type="GO" id="GO:0003677">
    <property type="term" value="F:DNA binding"/>
    <property type="evidence" value="ECO:0007669"/>
    <property type="project" value="InterPro"/>
</dbReference>
<name>A0A1F5ZGA4_9BACT</name>
<dbReference type="Pfam" id="PF01797">
    <property type="entry name" value="Y1_Tnp"/>
    <property type="match status" value="1"/>
</dbReference>
<dbReference type="Proteomes" id="UP000177268">
    <property type="component" value="Unassembled WGS sequence"/>
</dbReference>
<accession>A0A1F5ZGA4</accession>
<dbReference type="SMART" id="SM01321">
    <property type="entry name" value="Y1_Tnp"/>
    <property type="match status" value="1"/>
</dbReference>
<dbReference type="GO" id="GO:0004803">
    <property type="term" value="F:transposase activity"/>
    <property type="evidence" value="ECO:0007669"/>
    <property type="project" value="InterPro"/>
</dbReference>
<gene>
    <name evidence="2" type="ORF">A2Z00_02760</name>
</gene>
<dbReference type="PANTHER" id="PTHR34322:SF2">
    <property type="entry name" value="TRANSPOSASE IS200-LIKE DOMAIN-CONTAINING PROTEIN"/>
    <property type="match status" value="1"/>
</dbReference>
<evidence type="ECO:0000259" key="1">
    <source>
        <dbReference type="SMART" id="SM01321"/>
    </source>
</evidence>
<comment type="caution">
    <text evidence="2">The sequence shown here is derived from an EMBL/GenBank/DDBJ whole genome shotgun (WGS) entry which is preliminary data.</text>
</comment>
<protein>
    <recommendedName>
        <fullName evidence="1">Transposase IS200-like domain-containing protein</fullName>
    </recommendedName>
</protein>
<sequence>MPARNTFFIPGSYYHIYNRGSEKRIIFGSPRDYNFFFTRVQENADKFSIDILCHSFMPNHFHFLVKQRDKHSVSVFMNALQLGYAKYFNVKYHRVGPLYQGRFKAKPVETDEYLLQLSAYIHRQPIANAFGSENFKDSKNLVRQQLATFPYSSYRHYIGLENNGLTKPAEILAYFSKSKPMLTYNVFVEKFEPDIEMLAPLLAAIE</sequence>
<dbReference type="SUPFAM" id="SSF143422">
    <property type="entry name" value="Transposase IS200-like"/>
    <property type="match status" value="1"/>
</dbReference>
<feature type="domain" description="Transposase IS200-like" evidence="1">
    <location>
        <begin position="9"/>
        <end position="124"/>
    </location>
</feature>
<dbReference type="Gene3D" id="3.30.70.1290">
    <property type="entry name" value="Transposase IS200-like"/>
    <property type="match status" value="1"/>
</dbReference>
<proteinExistence type="predicted"/>
<dbReference type="PANTHER" id="PTHR34322">
    <property type="entry name" value="TRANSPOSASE, Y1_TNP DOMAIN-CONTAINING"/>
    <property type="match status" value="1"/>
</dbReference>
<dbReference type="InterPro" id="IPR002686">
    <property type="entry name" value="Transposase_17"/>
</dbReference>